<feature type="transmembrane region" description="Helical" evidence="5">
    <location>
        <begin position="371"/>
        <end position="393"/>
    </location>
</feature>
<evidence type="ECO:0000259" key="6">
    <source>
        <dbReference type="Pfam" id="PF00999"/>
    </source>
</evidence>
<dbReference type="InterPro" id="IPR038770">
    <property type="entry name" value="Na+/solute_symporter_sf"/>
</dbReference>
<name>A0A174A6A3_9CLOT</name>
<accession>A0A174A6A3</accession>
<feature type="transmembrane region" description="Helical" evidence="5">
    <location>
        <begin position="61"/>
        <end position="79"/>
    </location>
</feature>
<sequence>MLINVLVIIISLILIGILANYSGKLVEFIKLPSLIGMILLGMLIGPSFLDLVPKSTLSISPYIKDLALITVLFIGGLGISLTQMKQIGRPAILLSIIPATLEGLTIAVLSMIFLKFTFVQGSILGFIIAAVSPAVLVPSMVDLIKRKIGQDKAIPQMLLVGASADDTVAITLFTTFLGVYMSSVNGSSISIVNELITIPITIVISILTGLLLSVLTKKLLRSINHNSLRVIFAITVCLLIRLVENTFHLKLFNSLLNIMIYGFFLRAFLDELALKIQDGINIVWKYGKIYLFAFVGMAINPSLVGEYLWIGILMLSISLTVRSIGVAISLIGTNLSFKERIFCIIAYLPKATVQSAKAGIPLQMGVVGGEVMQAIAILSVLITAPIGAIGINLTSPKLLKQNDEYEELVV</sequence>
<dbReference type="RefSeq" id="WP_172676142.1">
    <property type="nucleotide sequence ID" value="NZ_CYYT01000015.1"/>
</dbReference>
<feature type="transmembrane region" description="Helical" evidence="5">
    <location>
        <begin position="158"/>
        <end position="183"/>
    </location>
</feature>
<dbReference type="Pfam" id="PF00999">
    <property type="entry name" value="Na_H_Exchanger"/>
    <property type="match status" value="1"/>
</dbReference>
<evidence type="ECO:0000256" key="2">
    <source>
        <dbReference type="ARBA" id="ARBA00022692"/>
    </source>
</evidence>
<evidence type="ECO:0000256" key="1">
    <source>
        <dbReference type="ARBA" id="ARBA00004141"/>
    </source>
</evidence>
<evidence type="ECO:0000313" key="8">
    <source>
        <dbReference type="Proteomes" id="UP000095558"/>
    </source>
</evidence>
<feature type="transmembrane region" description="Helical" evidence="5">
    <location>
        <begin position="195"/>
        <end position="215"/>
    </location>
</feature>
<keyword evidence="3 5" id="KW-1133">Transmembrane helix</keyword>
<keyword evidence="4 5" id="KW-0472">Membrane</keyword>
<comment type="subcellular location">
    <subcellularLocation>
        <location evidence="1">Membrane</location>
        <topology evidence="1">Multi-pass membrane protein</topology>
    </subcellularLocation>
</comment>
<evidence type="ECO:0000313" key="7">
    <source>
        <dbReference type="EMBL" id="CUN84232.1"/>
    </source>
</evidence>
<feature type="transmembrane region" description="Helical" evidence="5">
    <location>
        <begin position="91"/>
        <end position="112"/>
    </location>
</feature>
<dbReference type="GO" id="GO:1902600">
    <property type="term" value="P:proton transmembrane transport"/>
    <property type="evidence" value="ECO:0007669"/>
    <property type="project" value="InterPro"/>
</dbReference>
<dbReference type="GO" id="GO:0015297">
    <property type="term" value="F:antiporter activity"/>
    <property type="evidence" value="ECO:0007669"/>
    <property type="project" value="InterPro"/>
</dbReference>
<proteinExistence type="predicted"/>
<gene>
    <name evidence="7" type="ORF">ERS852470_00839</name>
</gene>
<feature type="transmembrane region" description="Helical" evidence="5">
    <location>
        <begin position="6"/>
        <end position="22"/>
    </location>
</feature>
<organism evidence="7 8">
    <name type="scientific">Clostridium disporicum</name>
    <dbReference type="NCBI Taxonomy" id="84024"/>
    <lineage>
        <taxon>Bacteria</taxon>
        <taxon>Bacillati</taxon>
        <taxon>Bacillota</taxon>
        <taxon>Clostridia</taxon>
        <taxon>Eubacteriales</taxon>
        <taxon>Clostridiaceae</taxon>
        <taxon>Clostridium</taxon>
    </lineage>
</organism>
<feature type="transmembrane region" description="Helical" evidence="5">
    <location>
        <begin position="227"/>
        <end position="243"/>
    </location>
</feature>
<dbReference type="Gene3D" id="1.20.1530.20">
    <property type="match status" value="1"/>
</dbReference>
<feature type="transmembrane region" description="Helical" evidence="5">
    <location>
        <begin position="289"/>
        <end position="310"/>
    </location>
</feature>
<feature type="transmembrane region" description="Helical" evidence="5">
    <location>
        <begin position="249"/>
        <end position="269"/>
    </location>
</feature>
<dbReference type="PANTHER" id="PTHR31102:SF1">
    <property type="entry name" value="CATION_H+ EXCHANGER DOMAIN-CONTAINING PROTEIN"/>
    <property type="match status" value="1"/>
</dbReference>
<feature type="transmembrane region" description="Helical" evidence="5">
    <location>
        <begin position="118"/>
        <end position="137"/>
    </location>
</feature>
<dbReference type="PANTHER" id="PTHR31102">
    <property type="match status" value="1"/>
</dbReference>
<evidence type="ECO:0000256" key="3">
    <source>
        <dbReference type="ARBA" id="ARBA00022989"/>
    </source>
</evidence>
<dbReference type="InterPro" id="IPR006153">
    <property type="entry name" value="Cation/H_exchanger_TM"/>
</dbReference>
<dbReference type="AlphaFoldDB" id="A0A174A6A3"/>
<dbReference type="InterPro" id="IPR051843">
    <property type="entry name" value="CPA1_transporter"/>
</dbReference>
<evidence type="ECO:0000256" key="4">
    <source>
        <dbReference type="ARBA" id="ARBA00023136"/>
    </source>
</evidence>
<protein>
    <submittedName>
        <fullName evidence="7">NhaP-type Na+(K+)/H+ antiporter</fullName>
    </submittedName>
</protein>
<feature type="transmembrane region" description="Helical" evidence="5">
    <location>
        <begin position="29"/>
        <end position="49"/>
    </location>
</feature>
<dbReference type="GO" id="GO:0016020">
    <property type="term" value="C:membrane"/>
    <property type="evidence" value="ECO:0007669"/>
    <property type="project" value="UniProtKB-SubCell"/>
</dbReference>
<keyword evidence="2 5" id="KW-0812">Transmembrane</keyword>
<reference evidence="7 8" key="1">
    <citation type="submission" date="2015-09" db="EMBL/GenBank/DDBJ databases">
        <authorList>
            <consortium name="Pathogen Informatics"/>
        </authorList>
    </citation>
    <scope>NUCLEOTIDE SEQUENCE [LARGE SCALE GENOMIC DNA]</scope>
    <source>
        <strain evidence="7 8">2789STDY5834855</strain>
    </source>
</reference>
<feature type="domain" description="Cation/H+ exchanger transmembrane" evidence="6">
    <location>
        <begin position="18"/>
        <end position="391"/>
    </location>
</feature>
<dbReference type="EMBL" id="CYZV01000007">
    <property type="protein sequence ID" value="CUN84232.1"/>
    <property type="molecule type" value="Genomic_DNA"/>
</dbReference>
<evidence type="ECO:0000256" key="5">
    <source>
        <dbReference type="SAM" id="Phobius"/>
    </source>
</evidence>
<dbReference type="Proteomes" id="UP000095558">
    <property type="component" value="Unassembled WGS sequence"/>
</dbReference>